<sequence length="65" mass="7048">HRITLEIVTEIGFAHNGLLASKLGKKVSTNLGAIQCHQVLAPSWHCRQNIGNLHLASIGGILYAY</sequence>
<proteinExistence type="predicted"/>
<accession>A0ABW3FK17</accession>
<dbReference type="EMBL" id="JBHTJV010000026">
    <property type="protein sequence ID" value="MFD0918113.1"/>
    <property type="molecule type" value="Genomic_DNA"/>
</dbReference>
<gene>
    <name evidence="1" type="ORF">ACFQ14_17045</name>
</gene>
<evidence type="ECO:0000313" key="1">
    <source>
        <dbReference type="EMBL" id="MFD0918113.1"/>
    </source>
</evidence>
<comment type="caution">
    <text evidence="1">The sequence shown here is derived from an EMBL/GenBank/DDBJ whole genome shotgun (WGS) entry which is preliminary data.</text>
</comment>
<dbReference type="RefSeq" id="WP_377213958.1">
    <property type="nucleotide sequence ID" value="NZ_JBHTJV010000026.1"/>
</dbReference>
<name>A0ABW3FK17_9HYPH</name>
<keyword evidence="2" id="KW-1185">Reference proteome</keyword>
<evidence type="ECO:0000313" key="2">
    <source>
        <dbReference type="Proteomes" id="UP001597101"/>
    </source>
</evidence>
<organism evidence="1 2">
    <name type="scientific">Pseudahrensia aquimaris</name>
    <dbReference type="NCBI Taxonomy" id="744461"/>
    <lineage>
        <taxon>Bacteria</taxon>
        <taxon>Pseudomonadati</taxon>
        <taxon>Pseudomonadota</taxon>
        <taxon>Alphaproteobacteria</taxon>
        <taxon>Hyphomicrobiales</taxon>
        <taxon>Ahrensiaceae</taxon>
        <taxon>Pseudahrensia</taxon>
    </lineage>
</organism>
<reference evidence="2" key="1">
    <citation type="journal article" date="2019" name="Int. J. Syst. Evol. Microbiol.">
        <title>The Global Catalogue of Microorganisms (GCM) 10K type strain sequencing project: providing services to taxonomists for standard genome sequencing and annotation.</title>
        <authorList>
            <consortium name="The Broad Institute Genomics Platform"/>
            <consortium name="The Broad Institute Genome Sequencing Center for Infectious Disease"/>
            <person name="Wu L."/>
            <person name="Ma J."/>
        </authorList>
    </citation>
    <scope>NUCLEOTIDE SEQUENCE [LARGE SCALE GENOMIC DNA]</scope>
    <source>
        <strain evidence="2">CCUG 60023</strain>
    </source>
</reference>
<feature type="non-terminal residue" evidence="1">
    <location>
        <position position="1"/>
    </location>
</feature>
<dbReference type="Proteomes" id="UP001597101">
    <property type="component" value="Unassembled WGS sequence"/>
</dbReference>
<protein>
    <submittedName>
        <fullName evidence="1">Uncharacterized protein</fullName>
    </submittedName>
</protein>